<name>A0A0E9TF45_ANGAN</name>
<dbReference type="EMBL" id="GBXM01056490">
    <property type="protein sequence ID" value="JAH52087.1"/>
    <property type="molecule type" value="Transcribed_RNA"/>
</dbReference>
<dbReference type="AlphaFoldDB" id="A0A0E9TF45"/>
<sequence length="27" mass="3122">MNEAVIFYSWCPSKYCTAPKYSLSKTC</sequence>
<reference evidence="1" key="2">
    <citation type="journal article" date="2015" name="Fish Shellfish Immunol.">
        <title>Early steps in the European eel (Anguilla anguilla)-Vibrio vulnificus interaction in the gills: Role of the RtxA13 toxin.</title>
        <authorList>
            <person name="Callol A."/>
            <person name="Pajuelo D."/>
            <person name="Ebbesson L."/>
            <person name="Teles M."/>
            <person name="MacKenzie S."/>
            <person name="Amaro C."/>
        </authorList>
    </citation>
    <scope>NUCLEOTIDE SEQUENCE</scope>
</reference>
<organism evidence="1">
    <name type="scientific">Anguilla anguilla</name>
    <name type="common">European freshwater eel</name>
    <name type="synonym">Muraena anguilla</name>
    <dbReference type="NCBI Taxonomy" id="7936"/>
    <lineage>
        <taxon>Eukaryota</taxon>
        <taxon>Metazoa</taxon>
        <taxon>Chordata</taxon>
        <taxon>Craniata</taxon>
        <taxon>Vertebrata</taxon>
        <taxon>Euteleostomi</taxon>
        <taxon>Actinopterygii</taxon>
        <taxon>Neopterygii</taxon>
        <taxon>Teleostei</taxon>
        <taxon>Anguilliformes</taxon>
        <taxon>Anguillidae</taxon>
        <taxon>Anguilla</taxon>
    </lineage>
</organism>
<reference evidence="1" key="1">
    <citation type="submission" date="2014-11" db="EMBL/GenBank/DDBJ databases">
        <authorList>
            <person name="Amaro Gonzalez C."/>
        </authorList>
    </citation>
    <scope>NUCLEOTIDE SEQUENCE</scope>
</reference>
<proteinExistence type="predicted"/>
<accession>A0A0E9TF45</accession>
<protein>
    <submittedName>
        <fullName evidence="1">Uncharacterized protein</fullName>
    </submittedName>
</protein>
<evidence type="ECO:0000313" key="1">
    <source>
        <dbReference type="EMBL" id="JAH52087.1"/>
    </source>
</evidence>